<dbReference type="InterPro" id="IPR036638">
    <property type="entry name" value="HLH_DNA-bd_sf"/>
</dbReference>
<comment type="caution">
    <text evidence="1">The sequence shown here is derived from an EMBL/GenBank/DDBJ whole genome shotgun (WGS) entry which is preliminary data.</text>
</comment>
<dbReference type="Pfam" id="PF09388">
    <property type="entry name" value="SpoOE-like"/>
    <property type="match status" value="1"/>
</dbReference>
<dbReference type="InterPro" id="IPR018540">
    <property type="entry name" value="Spo0E-like"/>
</dbReference>
<organism evidence="1 2">
    <name type="scientific">Paenibacillus oceani</name>
    <dbReference type="NCBI Taxonomy" id="2772510"/>
    <lineage>
        <taxon>Bacteria</taxon>
        <taxon>Bacillati</taxon>
        <taxon>Bacillota</taxon>
        <taxon>Bacilli</taxon>
        <taxon>Bacillales</taxon>
        <taxon>Paenibacillaceae</taxon>
        <taxon>Paenibacillus</taxon>
    </lineage>
</organism>
<dbReference type="GO" id="GO:0046983">
    <property type="term" value="F:protein dimerization activity"/>
    <property type="evidence" value="ECO:0007669"/>
    <property type="project" value="InterPro"/>
</dbReference>
<sequence length="64" mass="7347">MNAVLLDEAETIEQLRGDLVALAMEKGTFADDTVLEMSQQLDEFLVQFTKMHLSTQKQQLLTYR</sequence>
<dbReference type="Gene3D" id="4.10.280.10">
    <property type="entry name" value="Helix-loop-helix DNA-binding domain"/>
    <property type="match status" value="1"/>
</dbReference>
<reference evidence="1" key="1">
    <citation type="submission" date="2020-09" db="EMBL/GenBank/DDBJ databases">
        <title>A novel bacterium of genus Paenibacillus, isolated from South China Sea.</title>
        <authorList>
            <person name="Huang H."/>
            <person name="Mo K."/>
            <person name="Hu Y."/>
        </authorList>
    </citation>
    <scope>NUCLEOTIDE SEQUENCE</scope>
    <source>
        <strain evidence="1">IB182363</strain>
    </source>
</reference>
<dbReference type="RefSeq" id="WP_190925384.1">
    <property type="nucleotide sequence ID" value="NZ_JACXJA010000005.1"/>
</dbReference>
<dbReference type="EMBL" id="JACXJA010000005">
    <property type="protein sequence ID" value="MBD2861416.1"/>
    <property type="molecule type" value="Genomic_DNA"/>
</dbReference>
<evidence type="ECO:0000313" key="1">
    <source>
        <dbReference type="EMBL" id="MBD2861416.1"/>
    </source>
</evidence>
<evidence type="ECO:0000313" key="2">
    <source>
        <dbReference type="Proteomes" id="UP000639396"/>
    </source>
</evidence>
<dbReference type="Proteomes" id="UP000639396">
    <property type="component" value="Unassembled WGS sequence"/>
</dbReference>
<dbReference type="AlphaFoldDB" id="A0A927C8F8"/>
<name>A0A927C8F8_9BACL</name>
<dbReference type="InterPro" id="IPR037208">
    <property type="entry name" value="Spo0E-like_sf"/>
</dbReference>
<dbReference type="GO" id="GO:0043937">
    <property type="term" value="P:regulation of sporulation"/>
    <property type="evidence" value="ECO:0007669"/>
    <property type="project" value="InterPro"/>
</dbReference>
<dbReference type="SUPFAM" id="SSF140500">
    <property type="entry name" value="BAS1536-like"/>
    <property type="match status" value="1"/>
</dbReference>
<proteinExistence type="predicted"/>
<protein>
    <submittedName>
        <fullName evidence="1">Aspartyl-phosphate phosphatase Spo0E family protein</fullName>
    </submittedName>
</protein>
<keyword evidence="2" id="KW-1185">Reference proteome</keyword>
<gene>
    <name evidence="1" type="ORF">IDH45_05345</name>
</gene>
<accession>A0A927C8F8</accession>